<reference evidence="1" key="1">
    <citation type="submission" date="2018-10" db="EMBL/GenBank/DDBJ databases">
        <title>Effector identification in a new, highly contiguous assembly of the strawberry crown rot pathogen Phytophthora cactorum.</title>
        <authorList>
            <person name="Armitage A.D."/>
            <person name="Nellist C.F."/>
            <person name="Bates H."/>
            <person name="Vickerstaff R.J."/>
            <person name="Harrison R.J."/>
        </authorList>
    </citation>
    <scope>NUCLEOTIDE SEQUENCE</scope>
    <source>
        <strain evidence="1">15-7</strain>
    </source>
</reference>
<organism evidence="1 2">
    <name type="scientific">Phytophthora cactorum</name>
    <dbReference type="NCBI Taxonomy" id="29920"/>
    <lineage>
        <taxon>Eukaryota</taxon>
        <taxon>Sar</taxon>
        <taxon>Stramenopiles</taxon>
        <taxon>Oomycota</taxon>
        <taxon>Peronosporomycetes</taxon>
        <taxon>Peronosporales</taxon>
        <taxon>Peronosporaceae</taxon>
        <taxon>Phytophthora</taxon>
    </lineage>
</organism>
<dbReference type="VEuPathDB" id="FungiDB:PC110_g8919"/>
<accession>A0A8T0Z7F6</accession>
<name>A0A8T0Z7F6_9STRA</name>
<comment type="caution">
    <text evidence="1">The sequence shown here is derived from an EMBL/GenBank/DDBJ whole genome shotgun (WGS) entry which is preliminary data.</text>
</comment>
<dbReference type="Proteomes" id="UP000735874">
    <property type="component" value="Unassembled WGS sequence"/>
</dbReference>
<evidence type="ECO:0000313" key="2">
    <source>
        <dbReference type="Proteomes" id="UP000735874"/>
    </source>
</evidence>
<dbReference type="EMBL" id="RCMG01000254">
    <property type="protein sequence ID" value="KAG2858392.1"/>
    <property type="molecule type" value="Genomic_DNA"/>
</dbReference>
<sequence>MGNSDQHVAAMLFFSGDKAKFAGWKDLFKGHLVALSTALVVNELQDNRQKLVARVTDKELIDHALQEAFIDQQSS</sequence>
<protein>
    <submittedName>
        <fullName evidence="1">Uncharacterized protein</fullName>
    </submittedName>
</protein>
<gene>
    <name evidence="1" type="ORF">PC113_g9848</name>
</gene>
<proteinExistence type="predicted"/>
<dbReference type="AlphaFoldDB" id="A0A8T0Z7F6"/>
<evidence type="ECO:0000313" key="1">
    <source>
        <dbReference type="EMBL" id="KAG2858392.1"/>
    </source>
</evidence>